<dbReference type="GeneID" id="30203484"/>
<gene>
    <name evidence="2" type="ORF">WICANDRAFT_90527</name>
</gene>
<keyword evidence="1" id="KW-0812">Transmembrane</keyword>
<reference evidence="2 3" key="1">
    <citation type="journal article" date="2016" name="Proc. Natl. Acad. Sci. U.S.A.">
        <title>Comparative genomics of biotechnologically important yeasts.</title>
        <authorList>
            <person name="Riley R."/>
            <person name="Haridas S."/>
            <person name="Wolfe K.H."/>
            <person name="Lopes M.R."/>
            <person name="Hittinger C.T."/>
            <person name="Goeker M."/>
            <person name="Salamov A.A."/>
            <person name="Wisecaver J.H."/>
            <person name="Long T.M."/>
            <person name="Calvey C.H."/>
            <person name="Aerts A.L."/>
            <person name="Barry K.W."/>
            <person name="Choi C."/>
            <person name="Clum A."/>
            <person name="Coughlan A.Y."/>
            <person name="Deshpande S."/>
            <person name="Douglass A.P."/>
            <person name="Hanson S.J."/>
            <person name="Klenk H.-P."/>
            <person name="LaButti K.M."/>
            <person name="Lapidus A."/>
            <person name="Lindquist E.A."/>
            <person name="Lipzen A.M."/>
            <person name="Meier-Kolthoff J.P."/>
            <person name="Ohm R.A."/>
            <person name="Otillar R.P."/>
            <person name="Pangilinan J.L."/>
            <person name="Peng Y."/>
            <person name="Rokas A."/>
            <person name="Rosa C.A."/>
            <person name="Scheuner C."/>
            <person name="Sibirny A.A."/>
            <person name="Slot J.C."/>
            <person name="Stielow J.B."/>
            <person name="Sun H."/>
            <person name="Kurtzman C.P."/>
            <person name="Blackwell M."/>
            <person name="Grigoriev I.V."/>
            <person name="Jeffries T.W."/>
        </authorList>
    </citation>
    <scope>NUCLEOTIDE SEQUENCE [LARGE SCALE GENOMIC DNA]</scope>
    <source>
        <strain evidence="3">ATCC 58044 / CBS 1984 / NCYC 433 / NRRL Y-366-8</strain>
    </source>
</reference>
<evidence type="ECO:0000313" key="2">
    <source>
        <dbReference type="EMBL" id="ODQ61183.1"/>
    </source>
</evidence>
<evidence type="ECO:0000256" key="1">
    <source>
        <dbReference type="SAM" id="Phobius"/>
    </source>
</evidence>
<organism evidence="2 3">
    <name type="scientific">Wickerhamomyces anomalus (strain ATCC 58044 / CBS 1984 / NCYC 433 / NRRL Y-366-8)</name>
    <name type="common">Yeast</name>
    <name type="synonym">Hansenula anomala</name>
    <dbReference type="NCBI Taxonomy" id="683960"/>
    <lineage>
        <taxon>Eukaryota</taxon>
        <taxon>Fungi</taxon>
        <taxon>Dikarya</taxon>
        <taxon>Ascomycota</taxon>
        <taxon>Saccharomycotina</taxon>
        <taxon>Saccharomycetes</taxon>
        <taxon>Phaffomycetales</taxon>
        <taxon>Wickerhamomycetaceae</taxon>
        <taxon>Wickerhamomyces</taxon>
    </lineage>
</organism>
<keyword evidence="3" id="KW-1185">Reference proteome</keyword>
<protein>
    <submittedName>
        <fullName evidence="2">Uncharacterized protein</fullName>
    </submittedName>
</protein>
<dbReference type="Proteomes" id="UP000094112">
    <property type="component" value="Unassembled WGS sequence"/>
</dbReference>
<feature type="non-terminal residue" evidence="2">
    <location>
        <position position="127"/>
    </location>
</feature>
<name>A0A1E3P736_WICAA</name>
<dbReference type="RefSeq" id="XP_019040390.1">
    <property type="nucleotide sequence ID" value="XM_019186238.1"/>
</dbReference>
<evidence type="ECO:0000313" key="3">
    <source>
        <dbReference type="Proteomes" id="UP000094112"/>
    </source>
</evidence>
<dbReference type="AlphaFoldDB" id="A0A1E3P736"/>
<feature type="transmembrane region" description="Helical" evidence="1">
    <location>
        <begin position="66"/>
        <end position="83"/>
    </location>
</feature>
<dbReference type="EMBL" id="KV454209">
    <property type="protein sequence ID" value="ODQ61183.1"/>
    <property type="molecule type" value="Genomic_DNA"/>
</dbReference>
<accession>A0A1E3P736</accession>
<keyword evidence="1" id="KW-1133">Transmembrane helix</keyword>
<sequence length="127" mass="14262">MSVVLIGISIVLQLFSAPSYDLQKVSAAVALFISNVISNVTVVKMVHSFQNHYGRNGISAQVGKRYFALVWTAFALLVFSALFEYSCRQFYKYRERRNNKGNARNNIGERVVDQEKGFNSEQTSNAG</sequence>
<feature type="transmembrane region" description="Helical" evidence="1">
    <location>
        <begin position="26"/>
        <end position="46"/>
    </location>
</feature>
<proteinExistence type="predicted"/>
<keyword evidence="1" id="KW-0472">Membrane</keyword>